<evidence type="ECO:0000259" key="2">
    <source>
        <dbReference type="PROSITE" id="PS50206"/>
    </source>
</evidence>
<feature type="domain" description="Rhodanese" evidence="2">
    <location>
        <begin position="28"/>
        <end position="120"/>
    </location>
</feature>
<accession>A0A1I3DII5</accession>
<reference evidence="3 4" key="1">
    <citation type="submission" date="2016-10" db="EMBL/GenBank/DDBJ databases">
        <authorList>
            <person name="de Groot N.N."/>
        </authorList>
    </citation>
    <scope>NUCLEOTIDE SEQUENCE [LARGE SCALE GENOMIC DNA]</scope>
    <source>
        <strain evidence="3 4">LMG 23650</strain>
    </source>
</reference>
<feature type="region of interest" description="Disordered" evidence="1">
    <location>
        <begin position="549"/>
        <end position="594"/>
    </location>
</feature>
<dbReference type="SMART" id="SM00450">
    <property type="entry name" value="RHOD"/>
    <property type="match status" value="4"/>
</dbReference>
<feature type="domain" description="Rhodanese" evidence="2">
    <location>
        <begin position="403"/>
        <end position="493"/>
    </location>
</feature>
<dbReference type="PANTHER" id="PTHR44086">
    <property type="entry name" value="THIOSULFATE SULFURTRANSFERASE RDL2, MITOCHONDRIAL-RELATED"/>
    <property type="match status" value="1"/>
</dbReference>
<dbReference type="PROSITE" id="PS50206">
    <property type="entry name" value="RHODANESE_3"/>
    <property type="match status" value="4"/>
</dbReference>
<protein>
    <submittedName>
        <fullName evidence="3">Rhodanese-related sulfurtransferase</fullName>
    </submittedName>
</protein>
<organism evidence="3 4">
    <name type="scientific">Paraburkholderia megapolitana</name>
    <dbReference type="NCBI Taxonomy" id="420953"/>
    <lineage>
        <taxon>Bacteria</taxon>
        <taxon>Pseudomonadati</taxon>
        <taxon>Pseudomonadota</taxon>
        <taxon>Betaproteobacteria</taxon>
        <taxon>Burkholderiales</taxon>
        <taxon>Burkholderiaceae</taxon>
        <taxon>Paraburkholderia</taxon>
    </lineage>
</organism>
<dbReference type="AlphaFoldDB" id="A0A1I3DII5"/>
<dbReference type="EMBL" id="FOQU01000001">
    <property type="protein sequence ID" value="SFH86301.1"/>
    <property type="molecule type" value="Genomic_DNA"/>
</dbReference>
<dbReference type="InterPro" id="IPR036873">
    <property type="entry name" value="Rhodanese-like_dom_sf"/>
</dbReference>
<evidence type="ECO:0000313" key="3">
    <source>
        <dbReference type="EMBL" id="SFH86301.1"/>
    </source>
</evidence>
<dbReference type="OrthoDB" id="9789585at2"/>
<feature type="domain" description="Rhodanese" evidence="2">
    <location>
        <begin position="153"/>
        <end position="244"/>
    </location>
</feature>
<dbReference type="GO" id="GO:0004792">
    <property type="term" value="F:thiosulfate-cyanide sulfurtransferase activity"/>
    <property type="evidence" value="ECO:0007669"/>
    <property type="project" value="TreeGrafter"/>
</dbReference>
<dbReference type="Gene3D" id="3.40.250.10">
    <property type="entry name" value="Rhodanese-like domain"/>
    <property type="match status" value="4"/>
</dbReference>
<dbReference type="RefSeq" id="WP_091006645.1">
    <property type="nucleotide sequence ID" value="NZ_CP041743.1"/>
</dbReference>
<dbReference type="PANTHER" id="PTHR44086:SF10">
    <property type="entry name" value="THIOSULFATE SULFURTRANSFERASE_RHODANESE-LIKE DOMAIN-CONTAINING PROTEIN 3"/>
    <property type="match status" value="1"/>
</dbReference>
<evidence type="ECO:0000313" key="4">
    <source>
        <dbReference type="Proteomes" id="UP000199548"/>
    </source>
</evidence>
<feature type="compositionally biased region" description="Basic and acidic residues" evidence="1">
    <location>
        <begin position="574"/>
        <end position="594"/>
    </location>
</feature>
<proteinExistence type="predicted"/>
<evidence type="ECO:0000256" key="1">
    <source>
        <dbReference type="SAM" id="MobiDB-lite"/>
    </source>
</evidence>
<name>A0A1I3DII5_9BURK</name>
<keyword evidence="3" id="KW-0808">Transferase</keyword>
<dbReference type="InterPro" id="IPR001763">
    <property type="entry name" value="Rhodanese-like_dom"/>
</dbReference>
<dbReference type="Proteomes" id="UP000199548">
    <property type="component" value="Unassembled WGS sequence"/>
</dbReference>
<sequence>MTTEFSTAATSVDFRTISAGTARAWLNDAAEVAFFDVREAGQFGEAHPFFAVPLPYSRLELDAPRLAPRRTVRVVLIDGGEPDALAERAARRLVALGYTNVSVVEGGTAGWQAAGYTLFKGINVPSKTFGELVEHAYATPHLSADELARWQREGRAFALLDGRTLEEHTKMTIPGALSCPNGELPLRIDAFVNDATTPIVIHCAGRTRSIIGAEVLRSFGVTNPVIALENGTQGWALAGHALEHGSVRHEVVTNPVHASAVGRERAAALARRFAIPALDVRTAQAWLDDPTRTTYAIDVRTAKEFAHDGLRGTVHAPGGQLLQATDQTIGVRGARVLLIDHDGVRAQVIATWLWQLGIDAALIDSRDAAVLNFGAEDGAHVAAVPKLESLDGDALRRLVADDGKPPLYLLDLRSSAAYRREHARGAHWTIRPQLPQALASIGANARDTFLLFADTPAVAELAALDLREAGYTVLAVAADGIDAWRDAGLPLEASPDRPADDARIDYLFFVHDRHEGNLDAARAYLAWETGLIAQCAPDELAAFRIDPRAGEKTSAPDPSNVARPSWPGGGAGTRDSRVRDSATRPVLRERLRIP</sequence>
<dbReference type="Pfam" id="PF00581">
    <property type="entry name" value="Rhodanese"/>
    <property type="match status" value="2"/>
</dbReference>
<dbReference type="STRING" id="420953.SAMN05192543_101318"/>
<gene>
    <name evidence="3" type="ORF">SAMN05192543_101318</name>
</gene>
<keyword evidence="4" id="KW-1185">Reference proteome</keyword>
<feature type="domain" description="Rhodanese" evidence="2">
    <location>
        <begin position="297"/>
        <end position="382"/>
    </location>
</feature>
<dbReference type="SUPFAM" id="SSF52821">
    <property type="entry name" value="Rhodanese/Cell cycle control phosphatase"/>
    <property type="match status" value="4"/>
</dbReference>